<sequence>MRISYHLISLAILFSSVFVSAGPAPDNNGNTCSSCWVEERNKLPECQNVPQTEISEFSKLTDEEIIAKKDDFPKLIPCLCALVPKVPAILDECNCNQDDATALTKESKIVKTLCAKVIDDNNTSANNSNTNTTNNKPNKSGGKNPDGSGDDSVPGDGSGAGSYDNSTITNTTGNDSNPVPLASAAISAQWAGSFIVTLGAVVVALVL</sequence>
<reference evidence="3" key="1">
    <citation type="submission" date="2015-07" db="EMBL/GenBank/DDBJ databases">
        <title>Transcriptome Assembly of Anthurium amnicola.</title>
        <authorList>
            <person name="Suzuki J."/>
        </authorList>
    </citation>
    <scope>NUCLEOTIDE SEQUENCE</scope>
</reference>
<dbReference type="AlphaFoldDB" id="A0A1D1XCN1"/>
<keyword evidence="2" id="KW-0732">Signal</keyword>
<proteinExistence type="predicted"/>
<feature type="compositionally biased region" description="Low complexity" evidence="1">
    <location>
        <begin position="124"/>
        <end position="155"/>
    </location>
</feature>
<evidence type="ECO:0000313" key="3">
    <source>
        <dbReference type="EMBL" id="JAT40155.1"/>
    </source>
</evidence>
<accession>A0A1D1XCN1</accession>
<gene>
    <name evidence="3" type="ORF">g.592</name>
</gene>
<feature type="signal peptide" evidence="2">
    <location>
        <begin position="1"/>
        <end position="21"/>
    </location>
</feature>
<evidence type="ECO:0000256" key="2">
    <source>
        <dbReference type="SAM" id="SignalP"/>
    </source>
</evidence>
<feature type="compositionally biased region" description="Polar residues" evidence="1">
    <location>
        <begin position="163"/>
        <end position="177"/>
    </location>
</feature>
<name>A0A1D1XCN1_9ARAE</name>
<protein>
    <submittedName>
        <fullName evidence="3">Uncharacterized protein</fullName>
    </submittedName>
</protein>
<dbReference type="EMBL" id="GDJX01027781">
    <property type="protein sequence ID" value="JAT40155.1"/>
    <property type="molecule type" value="Transcribed_RNA"/>
</dbReference>
<feature type="chain" id="PRO_5008899373" evidence="2">
    <location>
        <begin position="22"/>
        <end position="207"/>
    </location>
</feature>
<feature type="region of interest" description="Disordered" evidence="1">
    <location>
        <begin position="124"/>
        <end position="177"/>
    </location>
</feature>
<organism evidence="3">
    <name type="scientific">Anthurium amnicola</name>
    <dbReference type="NCBI Taxonomy" id="1678845"/>
    <lineage>
        <taxon>Eukaryota</taxon>
        <taxon>Viridiplantae</taxon>
        <taxon>Streptophyta</taxon>
        <taxon>Embryophyta</taxon>
        <taxon>Tracheophyta</taxon>
        <taxon>Spermatophyta</taxon>
        <taxon>Magnoliopsida</taxon>
        <taxon>Liliopsida</taxon>
        <taxon>Araceae</taxon>
        <taxon>Pothoideae</taxon>
        <taxon>Potheae</taxon>
        <taxon>Anthurium</taxon>
    </lineage>
</organism>
<evidence type="ECO:0000256" key="1">
    <source>
        <dbReference type="SAM" id="MobiDB-lite"/>
    </source>
</evidence>